<keyword evidence="3" id="KW-0804">Transcription</keyword>
<dbReference type="InterPro" id="IPR036388">
    <property type="entry name" value="WH-like_DNA-bd_sf"/>
</dbReference>
<dbReference type="GO" id="GO:0003677">
    <property type="term" value="F:DNA binding"/>
    <property type="evidence" value="ECO:0007669"/>
    <property type="project" value="UniProtKB-KW"/>
</dbReference>
<dbReference type="SUPFAM" id="SSF46785">
    <property type="entry name" value="Winged helix' DNA-binding domain"/>
    <property type="match status" value="1"/>
</dbReference>
<dbReference type="PROSITE" id="PS50995">
    <property type="entry name" value="HTH_MARR_2"/>
    <property type="match status" value="1"/>
</dbReference>
<organism evidence="6 7">
    <name type="scientific">Entotheonella factor</name>
    <dbReference type="NCBI Taxonomy" id="1429438"/>
    <lineage>
        <taxon>Bacteria</taxon>
        <taxon>Pseudomonadati</taxon>
        <taxon>Nitrospinota/Tectimicrobiota group</taxon>
        <taxon>Candidatus Tectimicrobiota</taxon>
        <taxon>Candidatus Entotheonellia</taxon>
        <taxon>Candidatus Entotheonellales</taxon>
        <taxon>Candidatus Entotheonellaceae</taxon>
        <taxon>Candidatus Entotheonella</taxon>
    </lineage>
</organism>
<dbReference type="PANTHER" id="PTHR42756">
    <property type="entry name" value="TRANSCRIPTIONAL REGULATOR, MARR"/>
    <property type="match status" value="1"/>
</dbReference>
<dbReference type="EMBL" id="AZHW01000583">
    <property type="protein sequence ID" value="ETW98133.1"/>
    <property type="molecule type" value="Genomic_DNA"/>
</dbReference>
<evidence type="ECO:0000313" key="6">
    <source>
        <dbReference type="EMBL" id="ETW98133.1"/>
    </source>
</evidence>
<evidence type="ECO:0000256" key="1">
    <source>
        <dbReference type="ARBA" id="ARBA00023015"/>
    </source>
</evidence>
<dbReference type="GO" id="GO:0003700">
    <property type="term" value="F:DNA-binding transcription factor activity"/>
    <property type="evidence" value="ECO:0007669"/>
    <property type="project" value="InterPro"/>
</dbReference>
<dbReference type="AlphaFoldDB" id="W4LJ51"/>
<dbReference type="SUPFAM" id="SSF47240">
    <property type="entry name" value="Ferritin-like"/>
    <property type="match status" value="1"/>
</dbReference>
<evidence type="ECO:0000259" key="5">
    <source>
        <dbReference type="PROSITE" id="PS50995"/>
    </source>
</evidence>
<dbReference type="Gene3D" id="1.10.10.10">
    <property type="entry name" value="Winged helix-like DNA-binding domain superfamily/Winged helix DNA-binding domain"/>
    <property type="match status" value="1"/>
</dbReference>
<proteinExistence type="predicted"/>
<sequence length="212" mass="23472">MMRDPVCGMDVDPGLAAAIYAYAGATYYFCTQTCQARFEASPETYIDDGNPLSQYARSLYTDLHRLRKHFGHPSTASSSLPALSTAEWETILLLGQQGACNMRHIAATCGTALSTMTGIVDRLETHKALVRRSPSATDRRVVLVQLTEEGQRVYRHRLESDMQVVLTLLQPLTPQEQQTFVACLHKGVHRLAHEQAPDAPSSRRCPHGNHPA</sequence>
<keyword evidence="1" id="KW-0805">Transcription regulation</keyword>
<dbReference type="InterPro" id="IPR009078">
    <property type="entry name" value="Ferritin-like_SF"/>
</dbReference>
<dbReference type="InterPro" id="IPR036390">
    <property type="entry name" value="WH_DNA-bd_sf"/>
</dbReference>
<dbReference type="PANTHER" id="PTHR42756:SF1">
    <property type="entry name" value="TRANSCRIPTIONAL REPRESSOR OF EMRAB OPERON"/>
    <property type="match status" value="1"/>
</dbReference>
<evidence type="ECO:0000313" key="7">
    <source>
        <dbReference type="Proteomes" id="UP000019141"/>
    </source>
</evidence>
<comment type="caution">
    <text evidence="6">The sequence shown here is derived from an EMBL/GenBank/DDBJ whole genome shotgun (WGS) entry which is preliminary data.</text>
</comment>
<dbReference type="Pfam" id="PF04945">
    <property type="entry name" value="YHS"/>
    <property type="match status" value="1"/>
</dbReference>
<dbReference type="InterPro" id="IPR011017">
    <property type="entry name" value="TRASH_dom"/>
</dbReference>
<dbReference type="InterPro" id="IPR007029">
    <property type="entry name" value="YHS_dom"/>
</dbReference>
<dbReference type="Pfam" id="PF01047">
    <property type="entry name" value="MarR"/>
    <property type="match status" value="1"/>
</dbReference>
<dbReference type="SMART" id="SM00746">
    <property type="entry name" value="TRASH"/>
    <property type="match status" value="1"/>
</dbReference>
<evidence type="ECO:0000256" key="4">
    <source>
        <dbReference type="SAM" id="MobiDB-lite"/>
    </source>
</evidence>
<feature type="region of interest" description="Disordered" evidence="4">
    <location>
        <begin position="192"/>
        <end position="212"/>
    </location>
</feature>
<evidence type="ECO:0000256" key="3">
    <source>
        <dbReference type="ARBA" id="ARBA00023163"/>
    </source>
</evidence>
<name>W4LJ51_ENTF1</name>
<dbReference type="HOGENOM" id="CLU_1303035_0_0_7"/>
<keyword evidence="2" id="KW-0238">DNA-binding</keyword>
<reference evidence="6 7" key="1">
    <citation type="journal article" date="2014" name="Nature">
        <title>An environmental bacterial taxon with a large and distinct metabolic repertoire.</title>
        <authorList>
            <person name="Wilson M.C."/>
            <person name="Mori T."/>
            <person name="Ruckert C."/>
            <person name="Uria A.R."/>
            <person name="Helf M.J."/>
            <person name="Takada K."/>
            <person name="Gernert C."/>
            <person name="Steffens U.A."/>
            <person name="Heycke N."/>
            <person name="Schmitt S."/>
            <person name="Rinke C."/>
            <person name="Helfrich E.J."/>
            <person name="Brachmann A.O."/>
            <person name="Gurgui C."/>
            <person name="Wakimoto T."/>
            <person name="Kracht M."/>
            <person name="Crusemann M."/>
            <person name="Hentschel U."/>
            <person name="Abe I."/>
            <person name="Matsunaga S."/>
            <person name="Kalinowski J."/>
            <person name="Takeyama H."/>
            <person name="Piel J."/>
        </authorList>
    </citation>
    <scope>NUCLEOTIDE SEQUENCE [LARGE SCALE GENOMIC DNA]</scope>
    <source>
        <strain evidence="7">TSY1</strain>
    </source>
</reference>
<protein>
    <recommendedName>
        <fullName evidence="5">HTH marR-type domain-containing protein</fullName>
    </recommendedName>
</protein>
<gene>
    <name evidence="6" type="ORF">ETSY1_20060</name>
</gene>
<dbReference type="SMART" id="SM00347">
    <property type="entry name" value="HTH_MARR"/>
    <property type="match status" value="1"/>
</dbReference>
<keyword evidence="7" id="KW-1185">Reference proteome</keyword>
<feature type="domain" description="HTH marR-type" evidence="5">
    <location>
        <begin position="56"/>
        <end position="189"/>
    </location>
</feature>
<accession>W4LJ51</accession>
<dbReference type="Proteomes" id="UP000019141">
    <property type="component" value="Unassembled WGS sequence"/>
</dbReference>
<dbReference type="InterPro" id="IPR000835">
    <property type="entry name" value="HTH_MarR-typ"/>
</dbReference>
<evidence type="ECO:0000256" key="2">
    <source>
        <dbReference type="ARBA" id="ARBA00023125"/>
    </source>
</evidence>